<dbReference type="Proteomes" id="UP001500618">
    <property type="component" value="Unassembled WGS sequence"/>
</dbReference>
<name>A0ABN2IAN3_9ACTN</name>
<dbReference type="RefSeq" id="WP_163571068.1">
    <property type="nucleotide sequence ID" value="NZ_BAAANY010000023.1"/>
</dbReference>
<protein>
    <submittedName>
        <fullName evidence="1">Uncharacterized protein</fullName>
    </submittedName>
</protein>
<keyword evidence="2" id="KW-1185">Reference proteome</keyword>
<evidence type="ECO:0000313" key="2">
    <source>
        <dbReference type="Proteomes" id="UP001500618"/>
    </source>
</evidence>
<dbReference type="EMBL" id="BAAANY010000023">
    <property type="protein sequence ID" value="GAA1701434.1"/>
    <property type="molecule type" value="Genomic_DNA"/>
</dbReference>
<organism evidence="1 2">
    <name type="scientific">Fodinicola feengrottensis</name>
    <dbReference type="NCBI Taxonomy" id="435914"/>
    <lineage>
        <taxon>Bacteria</taxon>
        <taxon>Bacillati</taxon>
        <taxon>Actinomycetota</taxon>
        <taxon>Actinomycetes</taxon>
        <taxon>Mycobacteriales</taxon>
        <taxon>Fodinicola</taxon>
    </lineage>
</organism>
<reference evidence="1 2" key="1">
    <citation type="journal article" date="2019" name="Int. J. Syst. Evol. Microbiol.">
        <title>The Global Catalogue of Microorganisms (GCM) 10K type strain sequencing project: providing services to taxonomists for standard genome sequencing and annotation.</title>
        <authorList>
            <consortium name="The Broad Institute Genomics Platform"/>
            <consortium name="The Broad Institute Genome Sequencing Center for Infectious Disease"/>
            <person name="Wu L."/>
            <person name="Ma J."/>
        </authorList>
    </citation>
    <scope>NUCLEOTIDE SEQUENCE [LARGE SCALE GENOMIC DNA]</scope>
    <source>
        <strain evidence="1 2">JCM 14718</strain>
    </source>
</reference>
<evidence type="ECO:0000313" key="1">
    <source>
        <dbReference type="EMBL" id="GAA1701434.1"/>
    </source>
</evidence>
<gene>
    <name evidence="1" type="ORF">GCM10009765_58750</name>
</gene>
<proteinExistence type="predicted"/>
<comment type="caution">
    <text evidence="1">The sequence shown here is derived from an EMBL/GenBank/DDBJ whole genome shotgun (WGS) entry which is preliminary data.</text>
</comment>
<sequence length="67" mass="7494">MSNPPIRFGDFMVEVDTWSNGIHIDAEPVDPERDENNMIGTKEQAYMLGMALLDASAPTINAQDWRA</sequence>
<accession>A0ABN2IAN3</accession>